<feature type="transmembrane region" description="Helical" evidence="5">
    <location>
        <begin position="235"/>
        <end position="257"/>
    </location>
</feature>
<dbReference type="InterPro" id="IPR004837">
    <property type="entry name" value="NaCa_Exmemb"/>
</dbReference>
<keyword evidence="4 5" id="KW-0472">Membrane</keyword>
<feature type="transmembrane region" description="Helical" evidence="5">
    <location>
        <begin position="69"/>
        <end position="92"/>
    </location>
</feature>
<comment type="caution">
    <text evidence="7">The sequence shown here is derived from an EMBL/GenBank/DDBJ whole genome shotgun (WGS) entry which is preliminary data.</text>
</comment>
<feature type="transmembrane region" description="Helical" evidence="5">
    <location>
        <begin position="6"/>
        <end position="24"/>
    </location>
</feature>
<evidence type="ECO:0000313" key="7">
    <source>
        <dbReference type="EMBL" id="OGK03982.1"/>
    </source>
</evidence>
<evidence type="ECO:0000313" key="8">
    <source>
        <dbReference type="Proteomes" id="UP000179243"/>
    </source>
</evidence>
<gene>
    <name evidence="7" type="ORF">A2519_04640</name>
</gene>
<dbReference type="EMBL" id="MFYX01000078">
    <property type="protein sequence ID" value="OGK03982.1"/>
    <property type="molecule type" value="Genomic_DNA"/>
</dbReference>
<sequence length="311" mass="32276">MQLHVAVFVVCGLFLLTGGAEFLVRGSSRLALRLGLSSLVVGLTVVAFGTSAPELVVSIKAGLDRAGDIAVGNVVGSNIFNIAAILGLAALVRPLSVHRQVLRIDTPVLVAVSLLLVLFLRDRAIGRGEALVFFAGIVSYVWFTLSASRKQAVNSMARDAIPIPGTIPSDIIFILAGLAALVFGSRLFVSGATGLARAWGVSEAVIGLTIVAAGTSLPELATSVVAAVKKETDIAVGNIIGSNIFNILAILGISGLLTPLQAQGIGSADVGVMMAATLILIPFMRTGFVLNRVEGAVLLALYCGYVWYLLR</sequence>
<feature type="domain" description="Sodium/calcium exchanger membrane region" evidence="6">
    <location>
        <begin position="171"/>
        <end position="310"/>
    </location>
</feature>
<proteinExistence type="predicted"/>
<evidence type="ECO:0000256" key="2">
    <source>
        <dbReference type="ARBA" id="ARBA00022692"/>
    </source>
</evidence>
<evidence type="ECO:0000256" key="4">
    <source>
        <dbReference type="ARBA" id="ARBA00023136"/>
    </source>
</evidence>
<keyword evidence="3 5" id="KW-1133">Transmembrane helix</keyword>
<evidence type="ECO:0000259" key="6">
    <source>
        <dbReference type="Pfam" id="PF01699"/>
    </source>
</evidence>
<dbReference type="AlphaFoldDB" id="A0A1F7FBT0"/>
<feature type="transmembrane region" description="Helical" evidence="5">
    <location>
        <begin position="31"/>
        <end position="49"/>
    </location>
</feature>
<dbReference type="NCBIfam" id="TIGR00367">
    <property type="entry name" value="calcium/sodium antiporter"/>
    <property type="match status" value="1"/>
</dbReference>
<feature type="domain" description="Sodium/calcium exchanger membrane region" evidence="6">
    <location>
        <begin position="5"/>
        <end position="144"/>
    </location>
</feature>
<feature type="transmembrane region" description="Helical" evidence="5">
    <location>
        <begin position="104"/>
        <end position="124"/>
    </location>
</feature>
<dbReference type="InterPro" id="IPR004481">
    <property type="entry name" value="K/Na/Ca-exchanger"/>
</dbReference>
<dbReference type="GO" id="GO:0005886">
    <property type="term" value="C:plasma membrane"/>
    <property type="evidence" value="ECO:0007669"/>
    <property type="project" value="TreeGrafter"/>
</dbReference>
<keyword evidence="2 5" id="KW-0812">Transmembrane</keyword>
<evidence type="ECO:0000256" key="5">
    <source>
        <dbReference type="SAM" id="Phobius"/>
    </source>
</evidence>
<feature type="transmembrane region" description="Helical" evidence="5">
    <location>
        <begin position="160"/>
        <end position="184"/>
    </location>
</feature>
<dbReference type="Gene3D" id="1.20.1420.30">
    <property type="entry name" value="NCX, central ion-binding region"/>
    <property type="match status" value="1"/>
</dbReference>
<organism evidence="7 8">
    <name type="scientific">Candidatus Raymondbacteria bacterium RIFOXYD12_FULL_49_13</name>
    <dbReference type="NCBI Taxonomy" id="1817890"/>
    <lineage>
        <taxon>Bacteria</taxon>
        <taxon>Raymondiibacteriota</taxon>
    </lineage>
</organism>
<dbReference type="GO" id="GO:0006874">
    <property type="term" value="P:intracellular calcium ion homeostasis"/>
    <property type="evidence" value="ECO:0007669"/>
    <property type="project" value="TreeGrafter"/>
</dbReference>
<dbReference type="PANTHER" id="PTHR10846:SF8">
    <property type="entry name" value="INNER MEMBRANE PROTEIN YRBG"/>
    <property type="match status" value="1"/>
</dbReference>
<dbReference type="InterPro" id="IPR044880">
    <property type="entry name" value="NCX_ion-bd_dom_sf"/>
</dbReference>
<evidence type="ECO:0000256" key="3">
    <source>
        <dbReference type="ARBA" id="ARBA00022989"/>
    </source>
</evidence>
<feature type="transmembrane region" description="Helical" evidence="5">
    <location>
        <begin position="263"/>
        <end position="281"/>
    </location>
</feature>
<dbReference type="GO" id="GO:0005262">
    <property type="term" value="F:calcium channel activity"/>
    <property type="evidence" value="ECO:0007669"/>
    <property type="project" value="TreeGrafter"/>
</dbReference>
<dbReference type="GO" id="GO:0008273">
    <property type="term" value="F:calcium, potassium:sodium antiporter activity"/>
    <property type="evidence" value="ECO:0007669"/>
    <property type="project" value="TreeGrafter"/>
</dbReference>
<dbReference type="Pfam" id="PF01699">
    <property type="entry name" value="Na_Ca_ex"/>
    <property type="match status" value="2"/>
</dbReference>
<name>A0A1F7FBT0_UNCRA</name>
<feature type="transmembrane region" description="Helical" evidence="5">
    <location>
        <begin position="130"/>
        <end position="148"/>
    </location>
</feature>
<dbReference type="PANTHER" id="PTHR10846">
    <property type="entry name" value="SODIUM/POTASSIUM/CALCIUM EXCHANGER"/>
    <property type="match status" value="1"/>
</dbReference>
<evidence type="ECO:0000256" key="1">
    <source>
        <dbReference type="ARBA" id="ARBA00004141"/>
    </source>
</evidence>
<accession>A0A1F7FBT0</accession>
<comment type="subcellular location">
    <subcellularLocation>
        <location evidence="1">Membrane</location>
        <topology evidence="1">Multi-pass membrane protein</topology>
    </subcellularLocation>
</comment>
<protein>
    <recommendedName>
        <fullName evidence="6">Sodium/calcium exchanger membrane region domain-containing protein</fullName>
    </recommendedName>
</protein>
<feature type="transmembrane region" description="Helical" evidence="5">
    <location>
        <begin position="293"/>
        <end position="310"/>
    </location>
</feature>
<reference evidence="7 8" key="1">
    <citation type="journal article" date="2016" name="Nat. Commun.">
        <title>Thousands of microbial genomes shed light on interconnected biogeochemical processes in an aquifer system.</title>
        <authorList>
            <person name="Anantharaman K."/>
            <person name="Brown C.T."/>
            <person name="Hug L.A."/>
            <person name="Sharon I."/>
            <person name="Castelle C.J."/>
            <person name="Probst A.J."/>
            <person name="Thomas B.C."/>
            <person name="Singh A."/>
            <person name="Wilkins M.J."/>
            <person name="Karaoz U."/>
            <person name="Brodie E.L."/>
            <person name="Williams K.H."/>
            <person name="Hubbard S.S."/>
            <person name="Banfield J.F."/>
        </authorList>
    </citation>
    <scope>NUCLEOTIDE SEQUENCE [LARGE SCALE GENOMIC DNA]</scope>
</reference>
<dbReference type="Proteomes" id="UP000179243">
    <property type="component" value="Unassembled WGS sequence"/>
</dbReference>